<dbReference type="VEuPathDB" id="VectorBase:SCAU014656"/>
<evidence type="ECO:0000256" key="6">
    <source>
        <dbReference type="ARBA" id="ARBA00022824"/>
    </source>
</evidence>
<dbReference type="AlphaFoldDB" id="A0A1I8Q7P3"/>
<keyword evidence="13" id="KW-1185">Reference proteome</keyword>
<dbReference type="GO" id="GO:0030134">
    <property type="term" value="C:COPII-coated ER to Golgi transport vesicle"/>
    <property type="evidence" value="ECO:0007669"/>
    <property type="project" value="TreeGrafter"/>
</dbReference>
<dbReference type="GO" id="GO:0006888">
    <property type="term" value="P:endoplasmic reticulum to Golgi vesicle-mediated transport"/>
    <property type="evidence" value="ECO:0007669"/>
    <property type="project" value="InterPro"/>
</dbReference>
<keyword evidence="4" id="KW-0813">Transport</keyword>
<evidence type="ECO:0000256" key="11">
    <source>
        <dbReference type="SAM" id="Phobius"/>
    </source>
</evidence>
<feature type="transmembrane region" description="Helical" evidence="11">
    <location>
        <begin position="233"/>
        <end position="252"/>
    </location>
</feature>
<gene>
    <name evidence="12" type="primary">106089284</name>
</gene>
<evidence type="ECO:0000256" key="1">
    <source>
        <dbReference type="ARBA" id="ARBA00004477"/>
    </source>
</evidence>
<evidence type="ECO:0000256" key="5">
    <source>
        <dbReference type="ARBA" id="ARBA00022692"/>
    </source>
</evidence>
<evidence type="ECO:0000256" key="10">
    <source>
        <dbReference type="ARBA" id="ARBA00023136"/>
    </source>
</evidence>
<evidence type="ECO:0000256" key="9">
    <source>
        <dbReference type="ARBA" id="ARBA00023034"/>
    </source>
</evidence>
<comment type="similarity">
    <text evidence="3">Belongs to the YIF1 family.</text>
</comment>
<keyword evidence="6" id="KW-0256">Endoplasmic reticulum</keyword>
<dbReference type="GO" id="GO:0005793">
    <property type="term" value="C:endoplasmic reticulum-Golgi intermediate compartment"/>
    <property type="evidence" value="ECO:0007669"/>
    <property type="project" value="TreeGrafter"/>
</dbReference>
<feature type="transmembrane region" description="Helical" evidence="11">
    <location>
        <begin position="322"/>
        <end position="340"/>
    </location>
</feature>
<dbReference type="GO" id="GO:0015031">
    <property type="term" value="P:protein transport"/>
    <property type="evidence" value="ECO:0007669"/>
    <property type="project" value="UniProtKB-KW"/>
</dbReference>
<keyword evidence="9" id="KW-0333">Golgi apparatus</keyword>
<feature type="transmembrane region" description="Helical" evidence="11">
    <location>
        <begin position="264"/>
        <end position="286"/>
    </location>
</feature>
<evidence type="ECO:0008006" key="14">
    <source>
        <dbReference type="Google" id="ProtNLM"/>
    </source>
</evidence>
<evidence type="ECO:0000256" key="2">
    <source>
        <dbReference type="ARBA" id="ARBA00004653"/>
    </source>
</evidence>
<reference evidence="12" key="1">
    <citation type="submission" date="2020-05" db="UniProtKB">
        <authorList>
            <consortium name="EnsemblMetazoa"/>
        </authorList>
    </citation>
    <scope>IDENTIFICATION</scope>
    <source>
        <strain evidence="12">USDA</strain>
    </source>
</reference>
<keyword evidence="7" id="KW-0653">Protein transport</keyword>
<organism evidence="12 13">
    <name type="scientific">Stomoxys calcitrans</name>
    <name type="common">Stable fly</name>
    <name type="synonym">Conops calcitrans</name>
    <dbReference type="NCBI Taxonomy" id="35570"/>
    <lineage>
        <taxon>Eukaryota</taxon>
        <taxon>Metazoa</taxon>
        <taxon>Ecdysozoa</taxon>
        <taxon>Arthropoda</taxon>
        <taxon>Hexapoda</taxon>
        <taxon>Insecta</taxon>
        <taxon>Pterygota</taxon>
        <taxon>Neoptera</taxon>
        <taxon>Endopterygota</taxon>
        <taxon>Diptera</taxon>
        <taxon>Brachycera</taxon>
        <taxon>Muscomorpha</taxon>
        <taxon>Muscoidea</taxon>
        <taxon>Muscidae</taxon>
        <taxon>Stomoxys</taxon>
    </lineage>
</organism>
<dbReference type="Pfam" id="PF03878">
    <property type="entry name" value="YIF1"/>
    <property type="match status" value="1"/>
</dbReference>
<comment type="subcellular location">
    <subcellularLocation>
        <location evidence="1">Endoplasmic reticulum membrane</location>
        <topology evidence="1">Multi-pass membrane protein</topology>
    </subcellularLocation>
    <subcellularLocation>
        <location evidence="2">Golgi apparatus membrane</location>
        <topology evidence="2">Multi-pass membrane protein</topology>
    </subcellularLocation>
</comment>
<evidence type="ECO:0000313" key="12">
    <source>
        <dbReference type="EnsemblMetazoa" id="SCAU014656-PB"/>
    </source>
</evidence>
<keyword evidence="10 11" id="KW-0472">Membrane</keyword>
<dbReference type="PANTHER" id="PTHR14083">
    <property type="entry name" value="YIP1 INTERACTING FACTOR HOMOLOG YIF1 PROTEIN"/>
    <property type="match status" value="1"/>
</dbReference>
<name>A0A1I8Q7P3_STOCA</name>
<dbReference type="Proteomes" id="UP000095300">
    <property type="component" value="Unassembled WGS sequence"/>
</dbReference>
<protein>
    <recommendedName>
        <fullName evidence="14">Yip1 domain-containing protein</fullName>
    </recommendedName>
</protein>
<dbReference type="InterPro" id="IPR005578">
    <property type="entry name" value="Yif1_fam"/>
</dbReference>
<keyword evidence="5 11" id="KW-0812">Transmembrane</keyword>
<accession>A0A1I8Q7P3</accession>
<evidence type="ECO:0000256" key="8">
    <source>
        <dbReference type="ARBA" id="ARBA00022989"/>
    </source>
</evidence>
<evidence type="ECO:0000256" key="4">
    <source>
        <dbReference type="ARBA" id="ARBA00022448"/>
    </source>
</evidence>
<dbReference type="PANTHER" id="PTHR14083:SF0">
    <property type="entry name" value="YIP1D-INTERACTING FACTOR 1, ISOFORM C"/>
    <property type="match status" value="1"/>
</dbReference>
<evidence type="ECO:0000256" key="3">
    <source>
        <dbReference type="ARBA" id="ARBA00009727"/>
    </source>
</evidence>
<feature type="transmembrane region" description="Helical" evidence="11">
    <location>
        <begin position="381"/>
        <end position="398"/>
    </location>
</feature>
<sequence length="417" mass="45684">MYNNPNAGIRNPTGPGRKIKHVRDVNAMGPTAPMATPSPYMQPAGGPTVLDPMMGGGGAGVSSPVSGNFGMPPQPQPMAGGFNNGGMPMPNQSYGYTAPPPQPPLYASAPGMPPPQTGGGVPFMGAGQPQQPNPGAMPPGQFPQFAMFQQPIVQDMAMQYGQRLADQGKQLVENQFTKWVPVSKLKYYFSVDNNYVIHKLRLLFFPFTHKDWSLKYDQEQPVQPRYDINAPDLYIPTMAFITFVVVAGLMLGLQNRFSPEALSIQASSALAYCIFELVVYTITLYVVNIKTNLKTLDLMAFAGYKFVTIVACLLVSTMFHGFGYYIALTYCSLSLGFFLLRTLKTKVLHESAPTAASGAINYDPYGNPQQLDYTGGRKRKLYFLFLVVGGQAFLSFILSKHLYFPDAATLEARNLQF</sequence>
<evidence type="ECO:0000256" key="7">
    <source>
        <dbReference type="ARBA" id="ARBA00022927"/>
    </source>
</evidence>
<proteinExistence type="inferred from homology"/>
<dbReference type="GO" id="GO:0005789">
    <property type="term" value="C:endoplasmic reticulum membrane"/>
    <property type="evidence" value="ECO:0007669"/>
    <property type="project" value="UniProtKB-SubCell"/>
</dbReference>
<keyword evidence="8 11" id="KW-1133">Transmembrane helix</keyword>
<evidence type="ECO:0000313" key="13">
    <source>
        <dbReference type="Proteomes" id="UP000095300"/>
    </source>
</evidence>
<dbReference type="GO" id="GO:0000139">
    <property type="term" value="C:Golgi membrane"/>
    <property type="evidence" value="ECO:0007669"/>
    <property type="project" value="UniProtKB-SubCell"/>
</dbReference>
<dbReference type="OrthoDB" id="337750at2759"/>
<feature type="transmembrane region" description="Helical" evidence="11">
    <location>
        <begin position="298"/>
        <end position="316"/>
    </location>
</feature>
<dbReference type="EnsemblMetazoa" id="SCAU014656-RB">
    <property type="protein sequence ID" value="SCAU014656-PB"/>
    <property type="gene ID" value="SCAU014656"/>
</dbReference>